<dbReference type="PANTHER" id="PTHR45947">
    <property type="entry name" value="SULFOQUINOVOSYL TRANSFERASE SQD2"/>
    <property type="match status" value="1"/>
</dbReference>
<feature type="domain" description="DUF1972" evidence="2">
    <location>
        <begin position="1"/>
        <end position="168"/>
    </location>
</feature>
<dbReference type="SUPFAM" id="SSF53756">
    <property type="entry name" value="UDP-Glycosyltransferase/glycogen phosphorylase"/>
    <property type="match status" value="1"/>
</dbReference>
<dbReference type="Gene3D" id="3.40.50.2000">
    <property type="entry name" value="Glycogen Phosphorylase B"/>
    <property type="match status" value="2"/>
</dbReference>
<dbReference type="EMBL" id="JACCBI010000001">
    <property type="protein sequence ID" value="NYD68424.1"/>
    <property type="molecule type" value="Genomic_DNA"/>
</dbReference>
<evidence type="ECO:0000313" key="3">
    <source>
        <dbReference type="EMBL" id="NYD68424.1"/>
    </source>
</evidence>
<dbReference type="PANTHER" id="PTHR45947:SF3">
    <property type="entry name" value="SULFOQUINOVOSYL TRANSFERASE SQD2"/>
    <property type="match status" value="1"/>
</dbReference>
<evidence type="ECO:0000313" key="4">
    <source>
        <dbReference type="Proteomes" id="UP000581087"/>
    </source>
</evidence>
<reference evidence="3 4" key="1">
    <citation type="submission" date="2020-07" db="EMBL/GenBank/DDBJ databases">
        <title>Sequencing the genomes of 1000 actinobacteria strains.</title>
        <authorList>
            <person name="Klenk H.-P."/>
        </authorList>
    </citation>
    <scope>NUCLEOTIDE SEQUENCE [LARGE SCALE GENOMIC DNA]</scope>
    <source>
        <strain evidence="3 4">DSM 23870</strain>
    </source>
</reference>
<organism evidence="3 4">
    <name type="scientific">Agromyces atrinae</name>
    <dbReference type="NCBI Taxonomy" id="592376"/>
    <lineage>
        <taxon>Bacteria</taxon>
        <taxon>Bacillati</taxon>
        <taxon>Actinomycetota</taxon>
        <taxon>Actinomycetes</taxon>
        <taxon>Micrococcales</taxon>
        <taxon>Microbacteriaceae</taxon>
        <taxon>Agromyces</taxon>
    </lineage>
</organism>
<keyword evidence="3" id="KW-0808">Transferase</keyword>
<name>A0A852SG64_9MICO</name>
<protein>
    <recommendedName>
        <fullName evidence="1">D-inositol 3-phosphate glycosyltransferase</fullName>
    </recommendedName>
</protein>
<comment type="caution">
    <text evidence="3">The sequence shown here is derived from an EMBL/GenBank/DDBJ whole genome shotgun (WGS) entry which is preliminary data.</text>
</comment>
<evidence type="ECO:0000259" key="2">
    <source>
        <dbReference type="Pfam" id="PF09314"/>
    </source>
</evidence>
<gene>
    <name evidence="3" type="ORF">BJ972_002943</name>
</gene>
<accession>A0A852SG64</accession>
<sequence length="414" mass="44840">MIGTRGVPAAYGGFETAVEEIGWRLVERGHRVTVYCRNAADDSMTEYRGMDLVHLPAVKVKVGETLSHSALSVVHAVTHRRPDAAFVFNAANAPFVPALRARGIPTAVHMDGLEWKRDKWGGRGRAYYRWAEQFAVRTADALIADAEGIADYYRDEFEVATRLISYGAPILRDAPTDRLAELGLESRRFHLVVARFEPENHVDVIVEGFASSSAEYPLVVVGSAPYAAEYTERIEAAAAGDSRIRLLGGVFDQELLDQLYANAATYLHGHSVGGTNPSLLRAMGAGTAVVAWDVVFNRGVSGDDAQYFGSTADLAREVVAAEHDPLLTARRGTALQLRAEQHYDWDIVTADYERLAVDIAAGYSTATHHRVRRTGRYGVAVPALGGAPLPVPVSAPAPAPTPVQVPVFASIVRP</sequence>
<dbReference type="Pfam" id="PF13692">
    <property type="entry name" value="Glyco_trans_1_4"/>
    <property type="match status" value="1"/>
</dbReference>
<dbReference type="InterPro" id="IPR015393">
    <property type="entry name" value="DUF1972"/>
</dbReference>
<dbReference type="InterPro" id="IPR050194">
    <property type="entry name" value="Glycosyltransferase_grp1"/>
</dbReference>
<dbReference type="Pfam" id="PF09314">
    <property type="entry name" value="DUF1972"/>
    <property type="match status" value="1"/>
</dbReference>
<proteinExistence type="predicted"/>
<dbReference type="Proteomes" id="UP000581087">
    <property type="component" value="Unassembled WGS sequence"/>
</dbReference>
<evidence type="ECO:0000256" key="1">
    <source>
        <dbReference type="ARBA" id="ARBA00021292"/>
    </source>
</evidence>
<dbReference type="AlphaFoldDB" id="A0A852SG64"/>
<dbReference type="GO" id="GO:0016757">
    <property type="term" value="F:glycosyltransferase activity"/>
    <property type="evidence" value="ECO:0007669"/>
    <property type="project" value="TreeGrafter"/>
</dbReference>